<dbReference type="PIRSF" id="PIRSF007580">
    <property type="entry name" value="UCP07580"/>
    <property type="match status" value="1"/>
</dbReference>
<dbReference type="GO" id="GO:0016787">
    <property type="term" value="F:hydrolase activity"/>
    <property type="evidence" value="ECO:0007669"/>
    <property type="project" value="UniProtKB-KW"/>
</dbReference>
<dbReference type="PANTHER" id="PTHR39456">
    <property type="entry name" value="METAL-DEPENDENT HYDROLASE"/>
    <property type="match status" value="1"/>
</dbReference>
<dbReference type="EMBL" id="CP031357">
    <property type="protein sequence ID" value="AXK41564.1"/>
    <property type="molecule type" value="Genomic_DNA"/>
</dbReference>
<dbReference type="PANTHER" id="PTHR39456:SF1">
    <property type="entry name" value="METAL-DEPENDENT HYDROLASE"/>
    <property type="match status" value="1"/>
</dbReference>
<dbReference type="Pfam" id="PF10118">
    <property type="entry name" value="Metal_hydrol"/>
    <property type="match status" value="1"/>
</dbReference>
<accession>A0A345YCB2</accession>
<reference evidence="2" key="1">
    <citation type="submission" date="2018-07" db="EMBL/GenBank/DDBJ databases">
        <title>Genome sequence of Erythrobacter strain YH-07, an antagonistic bacterium isolated from Yellow Sea.</title>
        <authorList>
            <person name="Tang T."/>
            <person name="Liu Q."/>
            <person name="Sun X."/>
        </authorList>
    </citation>
    <scope>NUCLEOTIDE SEQUENCE [LARGE SCALE GENOMIC DNA]</scope>
    <source>
        <strain evidence="2">YH-07</strain>
    </source>
</reference>
<dbReference type="RefSeq" id="WP_115415751.1">
    <property type="nucleotide sequence ID" value="NZ_CP031357.1"/>
</dbReference>
<organism evidence="1 2">
    <name type="scientific">Erythrobacter aureus</name>
    <dbReference type="NCBI Taxonomy" id="2182384"/>
    <lineage>
        <taxon>Bacteria</taxon>
        <taxon>Pseudomonadati</taxon>
        <taxon>Pseudomonadota</taxon>
        <taxon>Alphaproteobacteria</taxon>
        <taxon>Sphingomonadales</taxon>
        <taxon>Erythrobacteraceae</taxon>
        <taxon>Erythrobacter/Porphyrobacter group</taxon>
        <taxon>Erythrobacter</taxon>
    </lineage>
</organism>
<keyword evidence="1" id="KW-0378">Hydrolase</keyword>
<dbReference type="Proteomes" id="UP000254508">
    <property type="component" value="Chromosome"/>
</dbReference>
<gene>
    <name evidence="1" type="ORF">DVR09_03775</name>
</gene>
<dbReference type="AlphaFoldDB" id="A0A345YCB2"/>
<dbReference type="KEGG" id="err:DVR09_03775"/>
<evidence type="ECO:0000313" key="1">
    <source>
        <dbReference type="EMBL" id="AXK41564.1"/>
    </source>
</evidence>
<proteinExistence type="predicted"/>
<dbReference type="OrthoDB" id="4760165at2"/>
<dbReference type="InterPro" id="IPR016516">
    <property type="entry name" value="UCP07580"/>
</dbReference>
<sequence length="284" mass="32327">MSSYSKSPDNLVIPVRNLKFRLEPGPSDAERWWHGGDPVPTAFFNALSSTFPDGERFFMDSVRRFQGLASEPLRSQIKSFIGQEAVHSREHLEFNAFAAKAGYNIAALERRAKRALASHEKRSDVRKLAATCALEHFTAILAHALLSADSADLAGAPEEARRLWSWHAVEELEHKAVAYDTFLLATKGWSRPRRYLVRVAAMMISTWVVMRVIGANMASLYRQDGINTPKTWWRTLKYLLVAPGALRRIMVPYARYYRPGFHPWDHDDRDLLAKTHARYDLSTG</sequence>
<name>A0A345YCB2_9SPHN</name>
<keyword evidence="2" id="KW-1185">Reference proteome</keyword>
<evidence type="ECO:0000313" key="2">
    <source>
        <dbReference type="Proteomes" id="UP000254508"/>
    </source>
</evidence>
<protein>
    <submittedName>
        <fullName evidence="1">Metal-dependent hydrolase</fullName>
    </submittedName>
</protein>